<proteinExistence type="predicted"/>
<keyword evidence="2" id="KW-1185">Reference proteome</keyword>
<reference evidence="2" key="1">
    <citation type="submission" date="2016-10" db="EMBL/GenBank/DDBJ databases">
        <authorList>
            <person name="Varghese N."/>
            <person name="Submissions S."/>
        </authorList>
    </citation>
    <scope>NUCLEOTIDE SEQUENCE [LARGE SCALE GENOMIC DNA]</scope>
    <source>
        <strain evidence="2">DSM 16858</strain>
    </source>
</reference>
<protein>
    <recommendedName>
        <fullName evidence="3">DUF2381 family protein</fullName>
    </recommendedName>
</protein>
<sequence length="37" mass="4056">MLIEAEATEAETRGTFTLKLWDAEGTRSIVLTGVTFP</sequence>
<accession>A0A1H9YP63</accession>
<organism evidence="1 2">
    <name type="scientific">Stigmatella erecta</name>
    <dbReference type="NCBI Taxonomy" id="83460"/>
    <lineage>
        <taxon>Bacteria</taxon>
        <taxon>Pseudomonadati</taxon>
        <taxon>Myxococcota</taxon>
        <taxon>Myxococcia</taxon>
        <taxon>Myxococcales</taxon>
        <taxon>Cystobacterineae</taxon>
        <taxon>Archangiaceae</taxon>
        <taxon>Stigmatella</taxon>
    </lineage>
</organism>
<evidence type="ECO:0000313" key="2">
    <source>
        <dbReference type="Proteomes" id="UP000199181"/>
    </source>
</evidence>
<name>A0A1H9YP63_9BACT</name>
<gene>
    <name evidence="1" type="ORF">SAMN05443639_1013</name>
</gene>
<evidence type="ECO:0008006" key="3">
    <source>
        <dbReference type="Google" id="ProtNLM"/>
    </source>
</evidence>
<dbReference type="EMBL" id="FOIJ01000001">
    <property type="protein sequence ID" value="SES70872.1"/>
    <property type="molecule type" value="Genomic_DNA"/>
</dbReference>
<dbReference type="Proteomes" id="UP000199181">
    <property type="component" value="Unassembled WGS sequence"/>
</dbReference>
<dbReference type="AlphaFoldDB" id="A0A1H9YP63"/>
<evidence type="ECO:0000313" key="1">
    <source>
        <dbReference type="EMBL" id="SES70872.1"/>
    </source>
</evidence>